<accession>A0A1W0XC34</accession>
<proteinExistence type="predicted"/>
<dbReference type="SUPFAM" id="SSF118310">
    <property type="entry name" value="AN1-like Zinc finger"/>
    <property type="match status" value="2"/>
</dbReference>
<dbReference type="GO" id="GO:0008270">
    <property type="term" value="F:zinc ion binding"/>
    <property type="evidence" value="ECO:0007669"/>
    <property type="project" value="UniProtKB-KW"/>
</dbReference>
<dbReference type="PROSITE" id="PS51039">
    <property type="entry name" value="ZF_AN1"/>
    <property type="match status" value="2"/>
</dbReference>
<gene>
    <name evidence="6" type="ORF">BV898_01275</name>
</gene>
<protein>
    <submittedName>
        <fullName evidence="6">AN1-type zinc finger protein 1</fullName>
    </submittedName>
</protein>
<keyword evidence="1" id="KW-0479">Metal-binding</keyword>
<dbReference type="GO" id="GO:0005737">
    <property type="term" value="C:cytoplasm"/>
    <property type="evidence" value="ECO:0007669"/>
    <property type="project" value="TreeGrafter"/>
</dbReference>
<keyword evidence="3" id="KW-0862">Zinc</keyword>
<organism evidence="6 7">
    <name type="scientific">Hypsibius exemplaris</name>
    <name type="common">Freshwater tardigrade</name>
    <dbReference type="NCBI Taxonomy" id="2072580"/>
    <lineage>
        <taxon>Eukaryota</taxon>
        <taxon>Metazoa</taxon>
        <taxon>Ecdysozoa</taxon>
        <taxon>Tardigrada</taxon>
        <taxon>Eutardigrada</taxon>
        <taxon>Parachela</taxon>
        <taxon>Hypsibioidea</taxon>
        <taxon>Hypsibiidae</taxon>
        <taxon>Hypsibius</taxon>
    </lineage>
</organism>
<comment type="caution">
    <text evidence="6">The sequence shown here is derived from an EMBL/GenBank/DDBJ whole genome shotgun (WGS) entry which is preliminary data.</text>
</comment>
<evidence type="ECO:0000256" key="2">
    <source>
        <dbReference type="ARBA" id="ARBA00022771"/>
    </source>
</evidence>
<reference evidence="7" key="1">
    <citation type="submission" date="2017-01" db="EMBL/GenBank/DDBJ databases">
        <title>Comparative genomics of anhydrobiosis in the tardigrade Hypsibius dujardini.</title>
        <authorList>
            <person name="Yoshida Y."/>
            <person name="Koutsovoulos G."/>
            <person name="Laetsch D."/>
            <person name="Stevens L."/>
            <person name="Kumar S."/>
            <person name="Horikawa D."/>
            <person name="Ishino K."/>
            <person name="Komine S."/>
            <person name="Tomita M."/>
            <person name="Blaxter M."/>
            <person name="Arakawa K."/>
        </authorList>
    </citation>
    <scope>NUCLEOTIDE SEQUENCE [LARGE SCALE GENOMIC DNA]</scope>
    <source>
        <strain evidence="7">Z151</strain>
    </source>
</reference>
<dbReference type="InterPro" id="IPR035896">
    <property type="entry name" value="AN1-like_Znf"/>
</dbReference>
<sequence>MSDLTAIGTHCEEPNCSRLDFLPFQCADCRRTFCLDHRQRISHACSAPGPPPKLRHDPTSIPEFHPCAAEGCLQKEHVAIECPECRGNYCFAHRHGEDHRCSSKTSQNSLAVSAPAHPEFHLSPTLIAPVGPPKPRKAPTAMALKLNAMKLKMNAVGESGVMEEHRWFLEVFFLDDGGGGKSVYVADDWSFGRACASIKRVLRVDARHENARLRDVLHMDADVSPESLVKDVIPNGGSLQFVSL</sequence>
<dbReference type="Pfam" id="PF01428">
    <property type="entry name" value="zf-AN1"/>
    <property type="match status" value="2"/>
</dbReference>
<evidence type="ECO:0000313" key="7">
    <source>
        <dbReference type="Proteomes" id="UP000192578"/>
    </source>
</evidence>
<evidence type="ECO:0000259" key="5">
    <source>
        <dbReference type="PROSITE" id="PS51039"/>
    </source>
</evidence>
<evidence type="ECO:0000256" key="3">
    <source>
        <dbReference type="ARBA" id="ARBA00022833"/>
    </source>
</evidence>
<dbReference type="Gene3D" id="4.10.1110.10">
    <property type="entry name" value="AN1-like Zinc finger"/>
    <property type="match status" value="2"/>
</dbReference>
<dbReference type="OrthoDB" id="431929at2759"/>
<feature type="domain" description="AN1-type" evidence="5">
    <location>
        <begin position="5"/>
        <end position="53"/>
    </location>
</feature>
<dbReference type="InterPro" id="IPR000058">
    <property type="entry name" value="Znf_AN1"/>
</dbReference>
<keyword evidence="2 4" id="KW-0863">Zinc-finger</keyword>
<dbReference type="PANTHER" id="PTHR14677">
    <property type="entry name" value="ARSENITE INDUCUBLE RNA ASSOCIATED PROTEIN AIP-1-RELATED"/>
    <property type="match status" value="1"/>
</dbReference>
<keyword evidence="7" id="KW-1185">Reference proteome</keyword>
<dbReference type="Proteomes" id="UP000192578">
    <property type="component" value="Unassembled WGS sequence"/>
</dbReference>
<dbReference type="PANTHER" id="PTHR14677:SF20">
    <property type="entry name" value="ZINC FINGER AN1-TYPE CONTAINING 2A-RELATED"/>
    <property type="match status" value="1"/>
</dbReference>
<name>A0A1W0XC34_HYPEX</name>
<evidence type="ECO:0000256" key="1">
    <source>
        <dbReference type="ARBA" id="ARBA00022723"/>
    </source>
</evidence>
<dbReference type="AlphaFoldDB" id="A0A1W0XC34"/>
<dbReference type="EMBL" id="MTYJ01000004">
    <property type="protein sequence ID" value="OQV25066.1"/>
    <property type="molecule type" value="Genomic_DNA"/>
</dbReference>
<evidence type="ECO:0000256" key="4">
    <source>
        <dbReference type="PROSITE-ProRule" id="PRU00449"/>
    </source>
</evidence>
<evidence type="ECO:0000313" key="6">
    <source>
        <dbReference type="EMBL" id="OQV25066.1"/>
    </source>
</evidence>
<feature type="domain" description="AN1-type" evidence="5">
    <location>
        <begin position="61"/>
        <end position="109"/>
    </location>
</feature>
<dbReference type="SMART" id="SM00154">
    <property type="entry name" value="ZnF_AN1"/>
    <property type="match status" value="2"/>
</dbReference>